<keyword evidence="3" id="KW-1185">Reference proteome</keyword>
<comment type="caution">
    <text evidence="2">The sequence shown here is derived from an EMBL/GenBank/DDBJ whole genome shotgun (WGS) entry which is preliminary data.</text>
</comment>
<dbReference type="Pfam" id="PF26639">
    <property type="entry name" value="Het-6_barrel"/>
    <property type="match status" value="1"/>
</dbReference>
<sequence length="643" mass="72507">MTRFLKKGLDKIRRHGRTEGSVQASSDFVTAEDLRRPFDELVCRDDLPEELAWADRGEIIPGPLPYTRLALDEIRMVILYAGDQSDDLRLTTEVRKIEDADGDYAAMSYVWGDPTETNTIYVDRHKFEATKNLVSGLHRIRQLLRGEETLPLWIDAICINQGDMEERNAQVSMMKEIYEKSSMVITWLGEAGAEGLQYLNELVDWVHAKPTGDASGDTQDRPITFQSHVKDRYVEIKEAVRIINNQYWTRVWTVQEYSSPSLGIFLCGKSWMDKSKFAPSLRAYLTSLRILRAAYERTPNRTAFFVDATVWQVEKVLQNHKLSYARAAWESGEKDGIKRFTLLSMLLKVRDLKSTDPLDKVFAPLCMVLEDSGLAQSIPFNYNSSVRDLFIRVAVFCLQSCEWPFGILELCRFGVAPDLPSWVPDWRTLPRKVLSRDTKTGEQILCASKGAFPSSTAPHFLDLGDGALQLEGIKVDTLGQVWDPMYSQDLKDKTGLSISVVGTEGKYFVTGENMSDVYRETVNPTGHGDYPDHVPGEDLILLTQSQWRTGRGIVGRINRRRVAETSTGFVGLVPAEAELTDEVWLIQGGGVFYILRSVGQGQYLLIGESHFHGLMEGELAEMPEVELAAPEAVILVREMTGHC</sequence>
<dbReference type="PANTHER" id="PTHR24148">
    <property type="entry name" value="ANKYRIN REPEAT DOMAIN-CONTAINING PROTEIN 39 HOMOLOG-RELATED"/>
    <property type="match status" value="1"/>
</dbReference>
<evidence type="ECO:0000313" key="2">
    <source>
        <dbReference type="EMBL" id="KAK7431746.1"/>
    </source>
</evidence>
<feature type="domain" description="Heterokaryon incompatibility" evidence="1">
    <location>
        <begin position="104"/>
        <end position="256"/>
    </location>
</feature>
<reference evidence="2 3" key="1">
    <citation type="journal article" date="2025" name="Microbiol. Resour. Announc.">
        <title>Draft genome sequences for Neonectria magnoliae and Neonectria punicea, canker pathogens of Liriodendron tulipifera and Acer saccharum in West Virginia.</title>
        <authorList>
            <person name="Petronek H.M."/>
            <person name="Kasson M.T."/>
            <person name="Metheny A.M."/>
            <person name="Stauder C.M."/>
            <person name="Lovett B."/>
            <person name="Lynch S.C."/>
            <person name="Garnas J.R."/>
            <person name="Kasson L.R."/>
            <person name="Stajich J.E."/>
        </authorList>
    </citation>
    <scope>NUCLEOTIDE SEQUENCE [LARGE SCALE GENOMIC DNA]</scope>
    <source>
        <strain evidence="2 3">NRRL 64651</strain>
    </source>
</reference>
<name>A0ABR1IG39_9HYPO</name>
<proteinExistence type="predicted"/>
<dbReference type="Pfam" id="PF06985">
    <property type="entry name" value="HET"/>
    <property type="match status" value="1"/>
</dbReference>
<evidence type="ECO:0000313" key="3">
    <source>
        <dbReference type="Proteomes" id="UP001498421"/>
    </source>
</evidence>
<evidence type="ECO:0000259" key="1">
    <source>
        <dbReference type="Pfam" id="PF06985"/>
    </source>
</evidence>
<dbReference type="PANTHER" id="PTHR24148:SF64">
    <property type="entry name" value="HETEROKARYON INCOMPATIBILITY DOMAIN-CONTAINING PROTEIN"/>
    <property type="match status" value="1"/>
</dbReference>
<dbReference type="InterPro" id="IPR052895">
    <property type="entry name" value="HetReg/Transcr_Mod"/>
</dbReference>
<protein>
    <recommendedName>
        <fullName evidence="1">Heterokaryon incompatibility domain-containing protein</fullName>
    </recommendedName>
</protein>
<accession>A0ABR1IG39</accession>
<organism evidence="2 3">
    <name type="scientific">Neonectria magnoliae</name>
    <dbReference type="NCBI Taxonomy" id="2732573"/>
    <lineage>
        <taxon>Eukaryota</taxon>
        <taxon>Fungi</taxon>
        <taxon>Dikarya</taxon>
        <taxon>Ascomycota</taxon>
        <taxon>Pezizomycotina</taxon>
        <taxon>Sordariomycetes</taxon>
        <taxon>Hypocreomycetidae</taxon>
        <taxon>Hypocreales</taxon>
        <taxon>Nectriaceae</taxon>
        <taxon>Neonectria</taxon>
    </lineage>
</organism>
<dbReference type="InterPro" id="IPR010730">
    <property type="entry name" value="HET"/>
</dbReference>
<dbReference type="Proteomes" id="UP001498421">
    <property type="component" value="Unassembled WGS sequence"/>
</dbReference>
<dbReference type="EMBL" id="JAZAVK010000009">
    <property type="protein sequence ID" value="KAK7431746.1"/>
    <property type="molecule type" value="Genomic_DNA"/>
</dbReference>
<gene>
    <name evidence="2" type="ORF">QQZ08_001683</name>
</gene>